<name>A0A9Q8LEF1_PASFU</name>
<dbReference type="EMBL" id="CP090166">
    <property type="protein sequence ID" value="UJO15937.1"/>
    <property type="molecule type" value="Genomic_DNA"/>
</dbReference>
<dbReference type="RefSeq" id="XP_047760303.1">
    <property type="nucleotide sequence ID" value="XM_047903188.1"/>
</dbReference>
<protein>
    <recommendedName>
        <fullName evidence="1">Cobalamin-independent methionine synthase MetE C-terminal/archaeal domain-containing protein</fullName>
    </recommendedName>
</protein>
<feature type="domain" description="Cobalamin-independent methionine synthase MetE C-terminal/archaeal" evidence="1">
    <location>
        <begin position="181"/>
        <end position="375"/>
    </location>
</feature>
<evidence type="ECO:0000259" key="1">
    <source>
        <dbReference type="Pfam" id="PF01717"/>
    </source>
</evidence>
<reference evidence="2" key="2">
    <citation type="journal article" date="2022" name="Microb. Genom.">
        <title>A chromosome-scale genome assembly of the tomato pathogen Cladosporium fulvum reveals a compartmentalized genome architecture and the presence of a dispensable chromosome.</title>
        <authorList>
            <person name="Zaccaron A.Z."/>
            <person name="Chen L.H."/>
            <person name="Samaras A."/>
            <person name="Stergiopoulos I."/>
        </authorList>
    </citation>
    <scope>NUCLEOTIDE SEQUENCE</scope>
    <source>
        <strain evidence="2">Race5_Kim</strain>
    </source>
</reference>
<sequence length="401" mass="45518">MSPPYRVDHIGSLIRPGPLKEAQDHILEDIDRYHGGTEQQMSAIEAWRAKALKGVVKQQLDRGITTIITGEFERMAFWDGLFDSLSGFKFEPVRFDSGMWRLGFPVNEWLKNMGRTARMAKIAVGKIERIKSAYMDGWLRLRNKLPREQWRHAKVTVLTPTWWHEMLEKPYTESSGYTNDEAYLADIADALHEEIIDVYNEGVRSIQVDDLLLAMIYTEGEFAWAPVLRQHGTDVEDLVGLHIAAHNRMLQSLPHVLNIGHHMCRGNIPGIATLQGGYNILVERMFKESAYQLFLLEWDRPEHGDFSPLQHLPRDKAVVLGLVSTKDGALENKEMLEARIHEAAKVLATAHGESIQAVLAANLAISPQCGFATFEDKIGEGMTIERQWEKMALLQEVAEEI</sequence>
<keyword evidence="3" id="KW-1185">Reference proteome</keyword>
<evidence type="ECO:0000313" key="3">
    <source>
        <dbReference type="Proteomes" id="UP000756132"/>
    </source>
</evidence>
<dbReference type="GeneID" id="71983918"/>
<dbReference type="InterPro" id="IPR002629">
    <property type="entry name" value="Met_Synth_C/arc"/>
</dbReference>
<proteinExistence type="predicted"/>
<dbReference type="CDD" id="cd03311">
    <property type="entry name" value="CIMS_C_terminal_like"/>
    <property type="match status" value="1"/>
</dbReference>
<dbReference type="GO" id="GO:0009086">
    <property type="term" value="P:methionine biosynthetic process"/>
    <property type="evidence" value="ECO:0007669"/>
    <property type="project" value="InterPro"/>
</dbReference>
<dbReference type="OrthoDB" id="7772923at2759"/>
<reference evidence="2" key="1">
    <citation type="submission" date="2021-12" db="EMBL/GenBank/DDBJ databases">
        <authorList>
            <person name="Zaccaron A."/>
            <person name="Stergiopoulos I."/>
        </authorList>
    </citation>
    <scope>NUCLEOTIDE SEQUENCE</scope>
    <source>
        <strain evidence="2">Race5_Kim</strain>
    </source>
</reference>
<dbReference type="GO" id="GO:0008270">
    <property type="term" value="F:zinc ion binding"/>
    <property type="evidence" value="ECO:0007669"/>
    <property type="project" value="InterPro"/>
</dbReference>
<dbReference type="Gene3D" id="3.20.20.210">
    <property type="match status" value="1"/>
</dbReference>
<dbReference type="KEGG" id="ffu:CLAFUR5_04040"/>
<dbReference type="SUPFAM" id="SSF51726">
    <property type="entry name" value="UROD/MetE-like"/>
    <property type="match status" value="1"/>
</dbReference>
<evidence type="ECO:0000313" key="2">
    <source>
        <dbReference type="EMBL" id="UJO15937.1"/>
    </source>
</evidence>
<dbReference type="Proteomes" id="UP000756132">
    <property type="component" value="Chromosome 4"/>
</dbReference>
<dbReference type="PANTHER" id="PTHR43844:SF2">
    <property type="entry name" value="SYNTHASE, VITAMIN-B12 INDEPENDENT, PUTATIVE (AFU_ORTHOLOGUE AFUA_3G12060)-RELATED"/>
    <property type="match status" value="1"/>
</dbReference>
<gene>
    <name evidence="2" type="ORF">CLAFUR5_04040</name>
</gene>
<organism evidence="2 3">
    <name type="scientific">Passalora fulva</name>
    <name type="common">Tomato leaf mold</name>
    <name type="synonym">Cladosporium fulvum</name>
    <dbReference type="NCBI Taxonomy" id="5499"/>
    <lineage>
        <taxon>Eukaryota</taxon>
        <taxon>Fungi</taxon>
        <taxon>Dikarya</taxon>
        <taxon>Ascomycota</taxon>
        <taxon>Pezizomycotina</taxon>
        <taxon>Dothideomycetes</taxon>
        <taxon>Dothideomycetidae</taxon>
        <taxon>Mycosphaerellales</taxon>
        <taxon>Mycosphaerellaceae</taxon>
        <taxon>Fulvia</taxon>
    </lineage>
</organism>
<dbReference type="PANTHER" id="PTHR43844">
    <property type="entry name" value="METHIONINE SYNTHASE"/>
    <property type="match status" value="1"/>
</dbReference>
<accession>A0A9Q8LEF1</accession>
<dbReference type="GO" id="GO:0003871">
    <property type="term" value="F:5-methyltetrahydropteroyltriglutamate-homocysteine S-methyltransferase activity"/>
    <property type="evidence" value="ECO:0007669"/>
    <property type="project" value="InterPro"/>
</dbReference>
<dbReference type="Pfam" id="PF01717">
    <property type="entry name" value="Meth_synt_2"/>
    <property type="match status" value="1"/>
</dbReference>
<dbReference type="AlphaFoldDB" id="A0A9Q8LEF1"/>
<dbReference type="InterPro" id="IPR038071">
    <property type="entry name" value="UROD/MetE-like_sf"/>
</dbReference>